<name>A0A1B8HPK5_9GAMM</name>
<sequence length="508" mass="57665">MSKRNFISKFRLPIVFLLLSGVAFADSNKEIERLLTDHEDGSLNAIAELNLLAKERDPHALSTLGFIYEHGINTPKDVLKAIDYYQQACDLGGDYGCGNAWYFYQYGIGVEKNKTKAQQFVEKVNKEGIDVNNANDLSITLFDAKSEAETDKKIRYQLIDYISRYLTSGDQSTQDMLTRIGFSKQDTLHLAKLWASDGDGELLFKVGHFYNFGYSSLAPEEKDLEALKWFRKAADKGEPASQNILGQLYEKGDWGIHQDPAKAMEWYSKAAESGDNNAILKLATIYYEGEIIEVNYPKALQLFNQSSDYSRREAEKYLSLMYYNGNGVKVDCQKSANLYENSTSGFSETLTRTKYIQLCESDKKRRNEFSSDLPKLTIKRISTFSGNSDSGVECELYFGVESNNRIPVENLRVGLKITTKDRDSEGLFEQIQVVAFKPFGFNSLYEHDSDGKKIEYEGSRLVPIYDKKGCDYSMSQFNIESASALVNGKPVDLLEKELITFKDQKKKR</sequence>
<gene>
    <name evidence="2" type="ORF">AYY17_00425</name>
</gene>
<reference evidence="2 3" key="1">
    <citation type="submission" date="2016-06" db="EMBL/GenBank/DDBJ databases">
        <authorList>
            <person name="Kjaerup R.B."/>
            <person name="Dalgaard T.S."/>
            <person name="Juul-Madsen H.R."/>
        </authorList>
    </citation>
    <scope>NUCLEOTIDE SEQUENCE [LARGE SCALE GENOMIC DNA]</scope>
    <source>
        <strain evidence="2 3">GCSL-Mp3</strain>
    </source>
</reference>
<dbReference type="Gene3D" id="1.25.40.10">
    <property type="entry name" value="Tetratricopeptide repeat domain"/>
    <property type="match status" value="2"/>
</dbReference>
<dbReference type="AlphaFoldDB" id="A0A1B8HPK5"/>
<protein>
    <recommendedName>
        <fullName evidence="4">Sel1 repeat family protein</fullName>
    </recommendedName>
</protein>
<feature type="signal peptide" evidence="1">
    <location>
        <begin position="1"/>
        <end position="25"/>
    </location>
</feature>
<dbReference type="SMART" id="SM00671">
    <property type="entry name" value="SEL1"/>
    <property type="match status" value="6"/>
</dbReference>
<dbReference type="InterPro" id="IPR011990">
    <property type="entry name" value="TPR-like_helical_dom_sf"/>
</dbReference>
<dbReference type="EMBL" id="LZEX01000001">
    <property type="protein sequence ID" value="OBU11258.1"/>
    <property type="molecule type" value="Genomic_DNA"/>
</dbReference>
<evidence type="ECO:0008006" key="4">
    <source>
        <dbReference type="Google" id="ProtNLM"/>
    </source>
</evidence>
<feature type="chain" id="PRO_5008609900" description="Sel1 repeat family protein" evidence="1">
    <location>
        <begin position="26"/>
        <end position="508"/>
    </location>
</feature>
<evidence type="ECO:0000313" key="3">
    <source>
        <dbReference type="Proteomes" id="UP000092247"/>
    </source>
</evidence>
<proteinExistence type="predicted"/>
<comment type="caution">
    <text evidence="2">The sequence shown here is derived from an EMBL/GenBank/DDBJ whole genome shotgun (WGS) entry which is preliminary data.</text>
</comment>
<organism evidence="2 3">
    <name type="scientific">Morganella psychrotolerans</name>
    <dbReference type="NCBI Taxonomy" id="368603"/>
    <lineage>
        <taxon>Bacteria</taxon>
        <taxon>Pseudomonadati</taxon>
        <taxon>Pseudomonadota</taxon>
        <taxon>Gammaproteobacteria</taxon>
        <taxon>Enterobacterales</taxon>
        <taxon>Morganellaceae</taxon>
        <taxon>Morganella</taxon>
    </lineage>
</organism>
<dbReference type="RefSeq" id="WP_067420412.1">
    <property type="nucleotide sequence ID" value="NZ_LZEX01000001.1"/>
</dbReference>
<evidence type="ECO:0000313" key="2">
    <source>
        <dbReference type="EMBL" id="OBU11258.1"/>
    </source>
</evidence>
<dbReference type="InterPro" id="IPR050767">
    <property type="entry name" value="Sel1_AlgK"/>
</dbReference>
<dbReference type="PANTHER" id="PTHR11102:SF160">
    <property type="entry name" value="ERAD-ASSOCIATED E3 UBIQUITIN-PROTEIN LIGASE COMPONENT HRD3"/>
    <property type="match status" value="1"/>
</dbReference>
<dbReference type="InterPro" id="IPR006597">
    <property type="entry name" value="Sel1-like"/>
</dbReference>
<keyword evidence="1" id="KW-0732">Signal</keyword>
<evidence type="ECO:0000256" key="1">
    <source>
        <dbReference type="SAM" id="SignalP"/>
    </source>
</evidence>
<dbReference type="Proteomes" id="UP000092247">
    <property type="component" value="Unassembled WGS sequence"/>
</dbReference>
<dbReference type="SUPFAM" id="SSF81901">
    <property type="entry name" value="HCP-like"/>
    <property type="match status" value="2"/>
</dbReference>
<dbReference type="PANTHER" id="PTHR11102">
    <property type="entry name" value="SEL-1-LIKE PROTEIN"/>
    <property type="match status" value="1"/>
</dbReference>
<dbReference type="Pfam" id="PF08238">
    <property type="entry name" value="Sel1"/>
    <property type="match status" value="6"/>
</dbReference>
<accession>A0A1B8HPK5</accession>